<evidence type="ECO:0000256" key="5">
    <source>
        <dbReference type="ARBA" id="ARBA00023002"/>
    </source>
</evidence>
<dbReference type="InterPro" id="IPR050741">
    <property type="entry name" value="Acyl-CoA_dehydrogenase"/>
</dbReference>
<evidence type="ECO:0000256" key="4">
    <source>
        <dbReference type="ARBA" id="ARBA00022827"/>
    </source>
</evidence>
<dbReference type="Pfam" id="PF00441">
    <property type="entry name" value="Acyl-CoA_dh_1"/>
    <property type="match status" value="1"/>
</dbReference>
<evidence type="ECO:0000259" key="7">
    <source>
        <dbReference type="Pfam" id="PF00441"/>
    </source>
</evidence>
<dbReference type="InterPro" id="IPR046373">
    <property type="entry name" value="Acyl-CoA_Oxase/DH_mid-dom_sf"/>
</dbReference>
<comment type="similarity">
    <text evidence="2 6">Belongs to the acyl-CoA dehydrogenase family.</text>
</comment>
<keyword evidence="3 6" id="KW-0285">Flavoprotein</keyword>
<dbReference type="InterPro" id="IPR009075">
    <property type="entry name" value="AcylCo_DH/oxidase_C"/>
</dbReference>
<dbReference type="Gene3D" id="2.40.110.10">
    <property type="entry name" value="Butyryl-CoA Dehydrogenase, subunit A, domain 2"/>
    <property type="match status" value="1"/>
</dbReference>
<reference evidence="9 10" key="1">
    <citation type="journal article" date="2020" name="G3 (Bethesda)">
        <title>Improved Reference Genome for Cyclotella cryptica CCMP332, a Model for Cell Wall Morphogenesis, Salinity Adaptation, and Lipid Production in Diatoms (Bacillariophyta).</title>
        <authorList>
            <person name="Roberts W.R."/>
            <person name="Downey K.M."/>
            <person name="Ruck E.C."/>
            <person name="Traller J.C."/>
            <person name="Alverson A.J."/>
        </authorList>
    </citation>
    <scope>NUCLEOTIDE SEQUENCE [LARGE SCALE GENOMIC DNA]</scope>
    <source>
        <strain evidence="9 10">CCMP332</strain>
    </source>
</reference>
<dbReference type="Pfam" id="PF02770">
    <property type="entry name" value="Acyl-CoA_dh_M"/>
    <property type="match status" value="1"/>
</dbReference>
<evidence type="ECO:0000259" key="8">
    <source>
        <dbReference type="Pfam" id="PF02770"/>
    </source>
</evidence>
<dbReference type="SUPFAM" id="SSF56645">
    <property type="entry name" value="Acyl-CoA dehydrogenase NM domain-like"/>
    <property type="match status" value="1"/>
</dbReference>
<dbReference type="SUPFAM" id="SSF47203">
    <property type="entry name" value="Acyl-CoA dehydrogenase C-terminal domain-like"/>
    <property type="match status" value="1"/>
</dbReference>
<evidence type="ECO:0000313" key="10">
    <source>
        <dbReference type="Proteomes" id="UP001516023"/>
    </source>
</evidence>
<feature type="domain" description="Acyl-CoA dehydrogenase/oxidase C-terminal" evidence="7">
    <location>
        <begin position="292"/>
        <end position="439"/>
    </location>
</feature>
<feature type="domain" description="Acyl-CoA oxidase/dehydrogenase middle" evidence="8">
    <location>
        <begin position="151"/>
        <end position="207"/>
    </location>
</feature>
<dbReference type="Gene3D" id="1.20.140.10">
    <property type="entry name" value="Butyryl-CoA Dehydrogenase, subunit A, domain 3"/>
    <property type="match status" value="1"/>
</dbReference>
<name>A0ABD3PG01_9STRA</name>
<keyword evidence="4 6" id="KW-0274">FAD</keyword>
<dbReference type="PANTHER" id="PTHR48083">
    <property type="entry name" value="MEDIUM-CHAIN SPECIFIC ACYL-COA DEHYDROGENASE, MITOCHONDRIAL-RELATED"/>
    <property type="match status" value="1"/>
</dbReference>
<dbReference type="Gene3D" id="1.10.540.10">
    <property type="entry name" value="Acyl-CoA dehydrogenase/oxidase, N-terminal domain"/>
    <property type="match status" value="1"/>
</dbReference>
<evidence type="ECO:0000313" key="9">
    <source>
        <dbReference type="EMBL" id="KAL3786648.1"/>
    </source>
</evidence>
<dbReference type="InterPro" id="IPR036250">
    <property type="entry name" value="AcylCo_DH-like_C"/>
</dbReference>
<organism evidence="9 10">
    <name type="scientific">Cyclotella cryptica</name>
    <dbReference type="NCBI Taxonomy" id="29204"/>
    <lineage>
        <taxon>Eukaryota</taxon>
        <taxon>Sar</taxon>
        <taxon>Stramenopiles</taxon>
        <taxon>Ochrophyta</taxon>
        <taxon>Bacillariophyta</taxon>
        <taxon>Coscinodiscophyceae</taxon>
        <taxon>Thalassiosirophycidae</taxon>
        <taxon>Stephanodiscales</taxon>
        <taxon>Stephanodiscaceae</taxon>
        <taxon>Cyclotella</taxon>
    </lineage>
</organism>
<evidence type="ECO:0000256" key="3">
    <source>
        <dbReference type="ARBA" id="ARBA00022630"/>
    </source>
</evidence>
<dbReference type="AlphaFoldDB" id="A0ABD3PG01"/>
<dbReference type="InterPro" id="IPR006091">
    <property type="entry name" value="Acyl-CoA_Oxase/DH_mid-dom"/>
</dbReference>
<sequence>MTTTADLPTTLQTFLETSILPAEPLHEAHIAKFTHSDRWTLSAIPPTLHALQGKAQSLHLWNLFLPHPIPETLLHKNSTLSPPIPIQPPQILTNSQYAPLAEIMGRSPLASEICNCSAPDTGNMEVLLKFGTPYQQERYLLPLLRGESRSAFLMTEPDVASSDARNLETTLSPSQNKNGGRYVLNGRKWWSTGVMDPRCKMVLMVARTDPSLLQSPSAKGEAAATTVAASTTTSTRRERVPQTVVILPLPHPGIRLVRPLTVFGYDDAPHGHAEVELINVEVKEEDIILGLGRGFEIAQERLGPGRIHHCMRAIGLAARCYELMLERTLTRSTFSKPLHSHGSIREMIADSATDLESARLLTLSCAAEMDRKGNRSARDKIAMIKVAVPKLTLRVVDRAVQVFGAAGVCDDFPLARALVGLRTLRIADGPDEVHKQTLALIEIKKAKQRIQSKL</sequence>
<keyword evidence="5 6" id="KW-0560">Oxidoreductase</keyword>
<evidence type="ECO:0000256" key="1">
    <source>
        <dbReference type="ARBA" id="ARBA00001974"/>
    </source>
</evidence>
<evidence type="ECO:0008006" key="11">
    <source>
        <dbReference type="Google" id="ProtNLM"/>
    </source>
</evidence>
<comment type="cofactor">
    <cofactor evidence="1 6">
        <name>FAD</name>
        <dbReference type="ChEBI" id="CHEBI:57692"/>
    </cofactor>
</comment>
<gene>
    <name evidence="9" type="ORF">HJC23_006844</name>
</gene>
<accession>A0ABD3PG01</accession>
<proteinExistence type="inferred from homology"/>
<dbReference type="Proteomes" id="UP001516023">
    <property type="component" value="Unassembled WGS sequence"/>
</dbReference>
<evidence type="ECO:0000256" key="6">
    <source>
        <dbReference type="RuleBase" id="RU362125"/>
    </source>
</evidence>
<dbReference type="GO" id="GO:0016491">
    <property type="term" value="F:oxidoreductase activity"/>
    <property type="evidence" value="ECO:0007669"/>
    <property type="project" value="UniProtKB-KW"/>
</dbReference>
<protein>
    <recommendedName>
        <fullName evidence="11">Acyl-CoA dehydrogenase</fullName>
    </recommendedName>
</protein>
<dbReference type="PANTHER" id="PTHR48083:SF13">
    <property type="entry name" value="ACYL-COA DEHYDROGENASE FAMILY MEMBER 11"/>
    <property type="match status" value="1"/>
</dbReference>
<dbReference type="EMBL" id="JABMIG020000190">
    <property type="protein sequence ID" value="KAL3786648.1"/>
    <property type="molecule type" value="Genomic_DNA"/>
</dbReference>
<evidence type="ECO:0000256" key="2">
    <source>
        <dbReference type="ARBA" id="ARBA00009347"/>
    </source>
</evidence>
<keyword evidence="10" id="KW-1185">Reference proteome</keyword>
<dbReference type="InterPro" id="IPR037069">
    <property type="entry name" value="AcylCoA_DH/ox_N_sf"/>
</dbReference>
<comment type="caution">
    <text evidence="9">The sequence shown here is derived from an EMBL/GenBank/DDBJ whole genome shotgun (WGS) entry which is preliminary data.</text>
</comment>
<dbReference type="InterPro" id="IPR009100">
    <property type="entry name" value="AcylCoA_DH/oxidase_NM_dom_sf"/>
</dbReference>